<organism evidence="1 2">
    <name type="scientific">Emergomyces africanus</name>
    <dbReference type="NCBI Taxonomy" id="1955775"/>
    <lineage>
        <taxon>Eukaryota</taxon>
        <taxon>Fungi</taxon>
        <taxon>Dikarya</taxon>
        <taxon>Ascomycota</taxon>
        <taxon>Pezizomycotina</taxon>
        <taxon>Eurotiomycetes</taxon>
        <taxon>Eurotiomycetidae</taxon>
        <taxon>Onygenales</taxon>
        <taxon>Ajellomycetaceae</taxon>
        <taxon>Emergomyces</taxon>
    </lineage>
</organism>
<keyword evidence="2" id="KW-1185">Reference proteome</keyword>
<dbReference type="InterPro" id="IPR037883">
    <property type="entry name" value="Knr4/Smi1-like_sf"/>
</dbReference>
<dbReference type="SUPFAM" id="SSF160631">
    <property type="entry name" value="SMI1/KNR4-like"/>
    <property type="match status" value="1"/>
</dbReference>
<dbReference type="OrthoDB" id="4175509at2759"/>
<dbReference type="AlphaFoldDB" id="A0A1B7NV30"/>
<gene>
    <name evidence="1" type="ORF">ACJ72_05041</name>
</gene>
<reference evidence="1 2" key="1">
    <citation type="submission" date="2015-07" db="EMBL/GenBank/DDBJ databases">
        <title>Emmonsia species relationships and genome sequence.</title>
        <authorList>
            <person name="Cuomo C.A."/>
            <person name="Schwartz I.S."/>
            <person name="Kenyon C."/>
            <person name="de Hoog G.S."/>
            <person name="Govender N.P."/>
            <person name="Botha A."/>
            <person name="Moreno L."/>
            <person name="de Vries M."/>
            <person name="Munoz J.F."/>
            <person name="Stielow J.B."/>
        </authorList>
    </citation>
    <scope>NUCLEOTIDE SEQUENCE [LARGE SCALE GENOMIC DNA]</scope>
    <source>
        <strain evidence="1 2">CBS 136260</strain>
    </source>
</reference>
<comment type="caution">
    <text evidence="1">The sequence shown here is derived from an EMBL/GenBank/DDBJ whole genome shotgun (WGS) entry which is preliminary data.</text>
</comment>
<evidence type="ECO:0000313" key="2">
    <source>
        <dbReference type="Proteomes" id="UP000091918"/>
    </source>
</evidence>
<dbReference type="Proteomes" id="UP000091918">
    <property type="component" value="Unassembled WGS sequence"/>
</dbReference>
<evidence type="ECO:0000313" key="1">
    <source>
        <dbReference type="EMBL" id="OAX80620.1"/>
    </source>
</evidence>
<sequence>MPHPFNPKPFNSNSDSNCISSLTNEDIKADIEKLRTIFAPKRTAPPLGWPAVHVFESRHGIILPEPYRTFVAEIANGCRDGPPHYGLESISNCCSRNGNGPEEDRLALPFPLTQRWIWEDEPEQPEGFPSSAVDEEGGADIFGRGCLDLGTEGCGMHWYLIISGEHRGQVWLLTGEGAAPFAGPAGFTKAQQGFAGWAFHWASGNDMMTGNVEDHVVNEGE</sequence>
<evidence type="ECO:0008006" key="3">
    <source>
        <dbReference type="Google" id="ProtNLM"/>
    </source>
</evidence>
<accession>A0A1B7NV30</accession>
<protein>
    <recommendedName>
        <fullName evidence="3">Knr4/Smi1-like domain-containing protein</fullName>
    </recommendedName>
</protein>
<name>A0A1B7NV30_9EURO</name>
<proteinExistence type="predicted"/>
<dbReference type="EMBL" id="LGUA01000658">
    <property type="protein sequence ID" value="OAX80620.1"/>
    <property type="molecule type" value="Genomic_DNA"/>
</dbReference>